<dbReference type="AlphaFoldDB" id="U5N7Z2"/>
<dbReference type="NCBIfam" id="TIGR02550">
    <property type="entry name" value="flagell_flgL"/>
    <property type="match status" value="1"/>
</dbReference>
<dbReference type="PANTHER" id="PTHR42792:SF1">
    <property type="entry name" value="FLAGELLAR HOOK-ASSOCIATED PROTEIN 3"/>
    <property type="match status" value="1"/>
</dbReference>
<evidence type="ECO:0000313" key="8">
    <source>
        <dbReference type="Proteomes" id="UP000017184"/>
    </source>
</evidence>
<evidence type="ECO:0000313" key="7">
    <source>
        <dbReference type="EMBL" id="AGX87415.1"/>
    </source>
</evidence>
<dbReference type="PANTHER" id="PTHR42792">
    <property type="entry name" value="FLAGELLIN"/>
    <property type="match status" value="1"/>
</dbReference>
<feature type="domain" description="Flagellin C-terminal" evidence="6">
    <location>
        <begin position="331"/>
        <end position="413"/>
    </location>
</feature>
<dbReference type="STRING" id="946483.Cenrod_1325"/>
<evidence type="ECO:0000256" key="1">
    <source>
        <dbReference type="ARBA" id="ARBA00004365"/>
    </source>
</evidence>
<reference evidence="7 8" key="1">
    <citation type="journal article" date="2013" name="Genome Biol.">
        <title>Genomic analysis reveals key aspects of prokaryotic symbiosis in the phototrophic consortium "Chlorochromatium aggregatum".</title>
        <authorList>
            <person name="Liu Z."/>
            <person name="Muller J."/>
            <person name="Li T."/>
            <person name="Alvey R.M."/>
            <person name="Vogl K."/>
            <person name="Frigaard N.U."/>
            <person name="Rockwell N.C."/>
            <person name="Boyd E.S."/>
            <person name="Tomsho L.P."/>
            <person name="Schuster S.C."/>
            <person name="Henke P."/>
            <person name="Rohde M."/>
            <person name="Overmann J."/>
            <person name="Bryant D.A."/>
        </authorList>
    </citation>
    <scope>NUCLEOTIDE SEQUENCE [LARGE SCALE GENOMIC DNA]</scope>
    <source>
        <strain evidence="7">CR</strain>
    </source>
</reference>
<dbReference type="GO" id="GO:0005576">
    <property type="term" value="C:extracellular region"/>
    <property type="evidence" value="ECO:0007669"/>
    <property type="project" value="UniProtKB-SubCell"/>
</dbReference>
<organism evidence="7 8">
    <name type="scientific">Candidatus Symbiobacter mobilis CR</name>
    <dbReference type="NCBI Taxonomy" id="946483"/>
    <lineage>
        <taxon>Bacteria</taxon>
        <taxon>Pseudomonadati</taxon>
        <taxon>Pseudomonadota</taxon>
        <taxon>Betaproteobacteria</taxon>
        <taxon>Burkholderiales</taxon>
        <taxon>Comamonadaceae</taxon>
    </lineage>
</organism>
<evidence type="ECO:0000256" key="2">
    <source>
        <dbReference type="ARBA" id="ARBA00004613"/>
    </source>
</evidence>
<dbReference type="EMBL" id="CP004885">
    <property type="protein sequence ID" value="AGX87415.1"/>
    <property type="molecule type" value="Genomic_DNA"/>
</dbReference>
<dbReference type="InterPro" id="IPR001029">
    <property type="entry name" value="Flagellin_N"/>
</dbReference>
<keyword evidence="8" id="KW-1185">Reference proteome</keyword>
<dbReference type="KEGG" id="cbx:Cenrod_1325"/>
<evidence type="ECO:0000259" key="5">
    <source>
        <dbReference type="Pfam" id="PF00669"/>
    </source>
</evidence>
<dbReference type="eggNOG" id="COG1344">
    <property type="taxonomic scope" value="Bacteria"/>
</dbReference>
<keyword evidence="7" id="KW-0966">Cell projection</keyword>
<dbReference type="SUPFAM" id="SSF64518">
    <property type="entry name" value="Phase 1 flagellin"/>
    <property type="match status" value="1"/>
</dbReference>
<dbReference type="InterPro" id="IPR001492">
    <property type="entry name" value="Flagellin"/>
</dbReference>
<dbReference type="Gene3D" id="1.20.1330.10">
    <property type="entry name" value="f41 fragment of flagellin, N-terminal domain"/>
    <property type="match status" value="1"/>
</dbReference>
<keyword evidence="4" id="KW-0975">Bacterial flagellum</keyword>
<accession>U5N7Z2</accession>
<sequence>MSMFIHRTGTAHAYGNALRNIGQRQSDLNNLQANLTSGKKIIRTSDDPTSAANAERARMRISRTATDMRMLETQRNAIATAESTLGDITDSLQRFRELVVNAGNGINRDTERQFIINELQGLRDHIFSMANTKDTNGMPLFSSLGSALAPFVGPLPTAQDYQFNGLPGQTASTDVSIPYTLDGDGAFMFDHDIDIAYNVEMGDRLTPLIASTVSLADASKLTQASYTISDISLGPGSVADSQRATYTLTETLPDGTESTNIATGPDFPTTSNNIPITFGGLTMTLTGTPSATDTMTVEPVVSIFSVLDRAIQDLALAPNNNNANLAVAQTLQNIDIGMGRVSAVRGQAGELLSRADRITTNQGKRTEQLEADKSRAEDLDMIQGISDFNNKQTGYQAALQSYAKVQQLSLFEYMR</sequence>
<protein>
    <submittedName>
        <fullName evidence="7">Flagellar hook-associated protein 3</fullName>
    </submittedName>
</protein>
<gene>
    <name evidence="7" type="primary">flgL</name>
    <name evidence="7" type="ORF">Cenrod_1325</name>
</gene>
<evidence type="ECO:0000256" key="4">
    <source>
        <dbReference type="ARBA" id="ARBA00023143"/>
    </source>
</evidence>
<evidence type="ECO:0000259" key="6">
    <source>
        <dbReference type="Pfam" id="PF00700"/>
    </source>
</evidence>
<dbReference type="Proteomes" id="UP000017184">
    <property type="component" value="Chromosome"/>
</dbReference>
<feature type="domain" description="Flagellin N-terminal" evidence="5">
    <location>
        <begin position="13"/>
        <end position="142"/>
    </location>
</feature>
<dbReference type="GO" id="GO:0005198">
    <property type="term" value="F:structural molecule activity"/>
    <property type="evidence" value="ECO:0007669"/>
    <property type="project" value="InterPro"/>
</dbReference>
<proteinExistence type="inferred from homology"/>
<dbReference type="Pfam" id="PF00669">
    <property type="entry name" value="Flagellin_N"/>
    <property type="match status" value="1"/>
</dbReference>
<keyword evidence="7" id="KW-0969">Cilium</keyword>
<dbReference type="InterPro" id="IPR046358">
    <property type="entry name" value="Flagellin_C"/>
</dbReference>
<dbReference type="GO" id="GO:0071973">
    <property type="term" value="P:bacterial-type flagellum-dependent cell motility"/>
    <property type="evidence" value="ECO:0007669"/>
    <property type="project" value="InterPro"/>
</dbReference>
<dbReference type="PRINTS" id="PR00207">
    <property type="entry name" value="FLAGELLIN"/>
</dbReference>
<dbReference type="GO" id="GO:0009424">
    <property type="term" value="C:bacterial-type flagellum hook"/>
    <property type="evidence" value="ECO:0007669"/>
    <property type="project" value="InterPro"/>
</dbReference>
<dbReference type="HOGENOM" id="CLU_024437_5_0_4"/>
<dbReference type="InterPro" id="IPR013384">
    <property type="entry name" value="Flagell_FlgL"/>
</dbReference>
<evidence type="ECO:0000256" key="3">
    <source>
        <dbReference type="ARBA" id="ARBA00005709"/>
    </source>
</evidence>
<dbReference type="PATRIC" id="fig|946483.4.peg.1334"/>
<comment type="similarity">
    <text evidence="3">Belongs to the bacterial flagellin family.</text>
</comment>
<keyword evidence="7" id="KW-0282">Flagellum</keyword>
<dbReference type="Pfam" id="PF00700">
    <property type="entry name" value="Flagellin_C"/>
    <property type="match status" value="1"/>
</dbReference>
<dbReference type="RefSeq" id="WP_022772637.1">
    <property type="nucleotide sequence ID" value="NC_022576.1"/>
</dbReference>
<comment type="subcellular location">
    <subcellularLocation>
        <location evidence="1">Bacterial flagellum</location>
    </subcellularLocation>
    <subcellularLocation>
        <location evidence="2">Secreted</location>
    </subcellularLocation>
</comment>
<dbReference type="OrthoDB" id="9768249at2"/>
<name>U5N7Z2_9BURK</name>